<organism evidence="2">
    <name type="scientific">uncultured Nocardioidaceae bacterium</name>
    <dbReference type="NCBI Taxonomy" id="253824"/>
    <lineage>
        <taxon>Bacteria</taxon>
        <taxon>Bacillati</taxon>
        <taxon>Actinomycetota</taxon>
        <taxon>Actinomycetes</taxon>
        <taxon>Propionibacteriales</taxon>
        <taxon>Nocardioidaceae</taxon>
        <taxon>environmental samples</taxon>
    </lineage>
</organism>
<protein>
    <submittedName>
        <fullName evidence="2">FHA-domain-containing protein</fullName>
    </submittedName>
</protein>
<evidence type="ECO:0000313" key="2">
    <source>
        <dbReference type="EMBL" id="CAA9382457.1"/>
    </source>
</evidence>
<dbReference type="AlphaFoldDB" id="A0A6J4NE75"/>
<dbReference type="EMBL" id="CADCUL010000155">
    <property type="protein sequence ID" value="CAA9382457.1"/>
    <property type="molecule type" value="Genomic_DNA"/>
</dbReference>
<evidence type="ECO:0000256" key="1">
    <source>
        <dbReference type="SAM" id="MobiDB-lite"/>
    </source>
</evidence>
<feature type="non-terminal residue" evidence="2">
    <location>
        <position position="159"/>
    </location>
</feature>
<feature type="compositionally biased region" description="Basic residues" evidence="1">
    <location>
        <begin position="90"/>
        <end position="147"/>
    </location>
</feature>
<feature type="compositionally biased region" description="Basic residues" evidence="1">
    <location>
        <begin position="69"/>
        <end position="82"/>
    </location>
</feature>
<feature type="compositionally biased region" description="Basic and acidic residues" evidence="1">
    <location>
        <begin position="150"/>
        <end position="159"/>
    </location>
</feature>
<feature type="region of interest" description="Disordered" evidence="1">
    <location>
        <begin position="38"/>
        <end position="159"/>
    </location>
</feature>
<feature type="non-terminal residue" evidence="2">
    <location>
        <position position="1"/>
    </location>
</feature>
<proteinExistence type="predicted"/>
<name>A0A6J4NE75_9ACTN</name>
<gene>
    <name evidence="2" type="ORF">AVDCRST_MAG21-1783</name>
</gene>
<accession>A0A6J4NE75</accession>
<sequence length="159" mass="17631">VGADTDPHPARVPGSAVAVRDLGGLGDAVRHVRLAGRPLQGGEGRCSGEAGQAASPATALARRADHLDRHRRAQRRPGRPPHRWPPAAGARHRRSTAPGRRLRVHAPRPHRHQRRAVVRRGSRIHQRHLPRLPTSHRAHSDRHRHARTPGQDRRRAAEV</sequence>
<reference evidence="2" key="1">
    <citation type="submission" date="2020-02" db="EMBL/GenBank/DDBJ databases">
        <authorList>
            <person name="Meier V. D."/>
        </authorList>
    </citation>
    <scope>NUCLEOTIDE SEQUENCE</scope>
    <source>
        <strain evidence="2">AVDCRST_MAG21</strain>
    </source>
</reference>